<dbReference type="Gramene" id="ONI09963">
    <property type="protein sequence ID" value="ONI09963"/>
    <property type="gene ID" value="PRUPE_4G021000"/>
</dbReference>
<evidence type="ECO:0000256" key="1">
    <source>
        <dbReference type="ARBA" id="ARBA00004797"/>
    </source>
</evidence>
<dbReference type="InterPro" id="IPR056744">
    <property type="entry name" value="TRM5/TYW2-like_N"/>
</dbReference>
<dbReference type="FunFam" id="3.40.50.150:FF:000131">
    <property type="entry name" value="tRNA wybutosine-synthesizing protein 2/3/4"/>
    <property type="match status" value="1"/>
</dbReference>
<dbReference type="FunFam" id="3.30.300.110:FF:000003">
    <property type="entry name" value="tRNA wybutosine-synthesizing protein 2/3/4"/>
    <property type="match status" value="1"/>
</dbReference>
<dbReference type="FunFam" id="3.30.1960.10:FF:000002">
    <property type="entry name" value="tRNA wybutosine-synthesizing protein 2/3/4"/>
    <property type="match status" value="1"/>
</dbReference>
<dbReference type="PANTHER" id="PTHR23245">
    <property type="entry name" value="TRNA METHYLTRANSFERASE"/>
    <property type="match status" value="1"/>
</dbReference>
<protein>
    <recommendedName>
        <fullName evidence="16">tRNA wybutosine-synthesizing protein 2/3/4</fullName>
        <ecNumber evidence="3">2.1.1.282</ecNumber>
        <ecNumber evidence="2">2.5.1.114</ecNumber>
    </recommendedName>
</protein>
<dbReference type="eggNOG" id="KOG0379">
    <property type="taxonomic scope" value="Eukaryota"/>
</dbReference>
<organism evidence="19 20">
    <name type="scientific">Prunus persica</name>
    <name type="common">Peach</name>
    <name type="synonym">Amygdalus persica</name>
    <dbReference type="NCBI Taxonomy" id="3760"/>
    <lineage>
        <taxon>Eukaryota</taxon>
        <taxon>Viridiplantae</taxon>
        <taxon>Streptophyta</taxon>
        <taxon>Embryophyta</taxon>
        <taxon>Tracheophyta</taxon>
        <taxon>Spermatophyta</taxon>
        <taxon>Magnoliopsida</taxon>
        <taxon>eudicotyledons</taxon>
        <taxon>Gunneridae</taxon>
        <taxon>Pentapetalae</taxon>
        <taxon>rosids</taxon>
        <taxon>fabids</taxon>
        <taxon>Rosales</taxon>
        <taxon>Rosaceae</taxon>
        <taxon>Amygdaloideae</taxon>
        <taxon>Amygdaleae</taxon>
        <taxon>Prunus</taxon>
    </lineage>
</organism>
<evidence type="ECO:0000256" key="14">
    <source>
        <dbReference type="ARBA" id="ARBA00061365"/>
    </source>
</evidence>
<evidence type="ECO:0000256" key="9">
    <source>
        <dbReference type="ARBA" id="ARBA00022737"/>
    </source>
</evidence>
<dbReference type="PANTHER" id="PTHR23245:SF25">
    <property type="entry name" value="TRNA WYBUTOSINE-SYNTHESIZING PROTEIN 2 HOMOLOG"/>
    <property type="match status" value="1"/>
</dbReference>
<dbReference type="EC" id="2.5.1.114" evidence="2"/>
<dbReference type="Proteomes" id="UP000006882">
    <property type="component" value="Chromosome G4"/>
</dbReference>
<dbReference type="CDD" id="cd02440">
    <property type="entry name" value="AdoMet_MTases"/>
    <property type="match status" value="1"/>
</dbReference>
<dbReference type="SMART" id="SM00612">
    <property type="entry name" value="Kelch"/>
    <property type="match status" value="3"/>
</dbReference>
<keyword evidence="20" id="KW-1185">Reference proteome</keyword>
<evidence type="ECO:0000256" key="5">
    <source>
        <dbReference type="ARBA" id="ARBA00022603"/>
    </source>
</evidence>
<feature type="region of interest" description="Disordered" evidence="17">
    <location>
        <begin position="1"/>
        <end position="25"/>
    </location>
</feature>
<evidence type="ECO:0000256" key="7">
    <source>
        <dbReference type="ARBA" id="ARBA00022691"/>
    </source>
</evidence>
<dbReference type="SUPFAM" id="SSF117281">
    <property type="entry name" value="Kelch motif"/>
    <property type="match status" value="1"/>
</dbReference>
<name>M5X2J6_PRUPE</name>
<dbReference type="SUPFAM" id="SSF53335">
    <property type="entry name" value="S-adenosyl-L-methionine-dependent methyltransferases"/>
    <property type="match status" value="1"/>
</dbReference>
<dbReference type="GO" id="GO:0102522">
    <property type="term" value="F:tRNA 4-demethylwyosine alpha-amino-alpha-carboxypropyltransferase activity"/>
    <property type="evidence" value="ECO:0007669"/>
    <property type="project" value="UniProtKB-EC"/>
</dbReference>
<keyword evidence="9" id="KW-0677">Repeat</keyword>
<evidence type="ECO:0000256" key="8">
    <source>
        <dbReference type="ARBA" id="ARBA00022694"/>
    </source>
</evidence>
<evidence type="ECO:0000256" key="13">
    <source>
        <dbReference type="ARBA" id="ARBA00059779"/>
    </source>
</evidence>
<evidence type="ECO:0000259" key="18">
    <source>
        <dbReference type="PROSITE" id="PS51684"/>
    </source>
</evidence>
<dbReference type="PROSITE" id="PS51684">
    <property type="entry name" value="SAM_MT_TRM5_TYW2"/>
    <property type="match status" value="1"/>
</dbReference>
<dbReference type="GO" id="GO:0008175">
    <property type="term" value="F:tRNA methyltransferase activity"/>
    <property type="evidence" value="ECO:0000318"/>
    <property type="project" value="GO_Central"/>
</dbReference>
<dbReference type="InterPro" id="IPR006652">
    <property type="entry name" value="Kelch_1"/>
</dbReference>
<dbReference type="InterPro" id="IPR030382">
    <property type="entry name" value="MeTrfase_TRM5/TYW2"/>
</dbReference>
<evidence type="ECO:0000256" key="11">
    <source>
        <dbReference type="ARBA" id="ARBA00049202"/>
    </source>
</evidence>
<keyword evidence="7" id="KW-0949">S-adenosyl-L-methionine</keyword>
<dbReference type="Gene3D" id="3.30.1960.10">
    <property type="entry name" value="tRNA wybutosine-synthesizing-like"/>
    <property type="match status" value="1"/>
</dbReference>
<dbReference type="GO" id="GO:0031591">
    <property type="term" value="P:wybutosine biosynthetic process"/>
    <property type="evidence" value="ECO:0000318"/>
    <property type="project" value="GO_Central"/>
</dbReference>
<dbReference type="GO" id="GO:0030488">
    <property type="term" value="P:tRNA methylation"/>
    <property type="evidence" value="ECO:0000318"/>
    <property type="project" value="GO_Central"/>
</dbReference>
<dbReference type="InterPro" id="IPR036602">
    <property type="entry name" value="tRNA_yW-synthesising-like_sf"/>
</dbReference>
<keyword evidence="4" id="KW-0880">Kelch repeat</keyword>
<evidence type="ECO:0000256" key="12">
    <source>
        <dbReference type="ARBA" id="ARBA00049400"/>
    </source>
</evidence>
<keyword evidence="10" id="KW-0511">Multifunctional enzyme</keyword>
<dbReference type="InterPro" id="IPR029063">
    <property type="entry name" value="SAM-dependent_MTases_sf"/>
</dbReference>
<dbReference type="OrthoDB" id="263283at2759"/>
<comment type="catalytic activity">
    <reaction evidence="12">
        <text>4-demethylwyosine(37) in tRNA(Phe) + S-adenosyl-L-methionine = 4-demethyl-7-[(3S)-3-amino-3-carboxypropyl]wyosine(37) in tRNA(Phe) + S-methyl-5'-thioadenosine + H(+)</text>
        <dbReference type="Rhea" id="RHEA:36355"/>
        <dbReference type="Rhea" id="RHEA-COMP:10164"/>
        <dbReference type="Rhea" id="RHEA-COMP:10378"/>
        <dbReference type="ChEBI" id="CHEBI:15378"/>
        <dbReference type="ChEBI" id="CHEBI:17509"/>
        <dbReference type="ChEBI" id="CHEBI:59789"/>
        <dbReference type="ChEBI" id="CHEBI:64315"/>
        <dbReference type="ChEBI" id="CHEBI:73550"/>
        <dbReference type="EC" id="2.5.1.114"/>
    </reaction>
</comment>
<dbReference type="UniPathway" id="UPA00375"/>
<comment type="similarity">
    <text evidence="15">In the C-terminal section; belongs to the class I-like SAM-binding methyltransferase superfamily. TRM5/TYW2 family.</text>
</comment>
<dbReference type="Pfam" id="PF24681">
    <property type="entry name" value="Kelch_KLHDC2_KLHL20_DRC7"/>
    <property type="match status" value="1"/>
</dbReference>
<dbReference type="SMR" id="M5X2J6"/>
<evidence type="ECO:0000256" key="6">
    <source>
        <dbReference type="ARBA" id="ARBA00022679"/>
    </source>
</evidence>
<evidence type="ECO:0000313" key="20">
    <source>
        <dbReference type="Proteomes" id="UP000006882"/>
    </source>
</evidence>
<evidence type="ECO:0000256" key="16">
    <source>
        <dbReference type="ARBA" id="ARBA00067307"/>
    </source>
</evidence>
<dbReference type="GO" id="GO:0005737">
    <property type="term" value="C:cytoplasm"/>
    <property type="evidence" value="ECO:0000318"/>
    <property type="project" value="GO_Central"/>
</dbReference>
<keyword evidence="6" id="KW-0808">Transferase</keyword>
<dbReference type="FunFam" id="2.120.10.80:FF:000128">
    <property type="entry name" value="tRNA wybutosine-synthesizing protein 2/3/4"/>
    <property type="match status" value="1"/>
</dbReference>
<dbReference type="InterPro" id="IPR003827">
    <property type="entry name" value="tRNA_yW-synthesising"/>
</dbReference>
<dbReference type="eggNOG" id="KOG1227">
    <property type="taxonomic scope" value="Eukaryota"/>
</dbReference>
<evidence type="ECO:0000256" key="4">
    <source>
        <dbReference type="ARBA" id="ARBA00022441"/>
    </source>
</evidence>
<dbReference type="eggNOG" id="KOG1228">
    <property type="taxonomic scope" value="Eukaryota"/>
</dbReference>
<dbReference type="STRING" id="3760.M5X2J6"/>
<dbReference type="EC" id="2.1.1.282" evidence="3"/>
<comment type="function">
    <text evidence="13">S-adenosyl-L-methionine-dependent transferase that acts as a component of the wybutosine biosynthesis pathway. Wybutosine is a hyper modified guanosine with a tricyclic base found at the 3'-position adjacent to the anticodon of eukaryotic phenylalanine tRNA.</text>
</comment>
<dbReference type="SUPFAM" id="SSF111278">
    <property type="entry name" value="SSo0622-like"/>
    <property type="match status" value="1"/>
</dbReference>
<dbReference type="Gene3D" id="2.120.10.80">
    <property type="entry name" value="Kelch-type beta propeller"/>
    <property type="match status" value="1"/>
</dbReference>
<dbReference type="Pfam" id="PF25133">
    <property type="entry name" value="TYW2_N_2"/>
    <property type="match status" value="1"/>
</dbReference>
<evidence type="ECO:0000256" key="15">
    <source>
        <dbReference type="ARBA" id="ARBA00061415"/>
    </source>
</evidence>
<dbReference type="Gene3D" id="3.40.50.150">
    <property type="entry name" value="Vaccinia Virus protein VP39"/>
    <property type="match status" value="1"/>
</dbReference>
<evidence type="ECO:0000256" key="10">
    <source>
        <dbReference type="ARBA" id="ARBA00023268"/>
    </source>
</evidence>
<comment type="catalytic activity">
    <reaction evidence="11">
        <text>4-demethyl-7-[(3S)-3-amino-3-carboxypropyl]wyosine(37) in tRNA(Phe) + S-adenosyl-L-methionine = 7-[(3S)-3-amino-3-carboxypropyl]wyosine(37) in tRNA(Phe) + S-adenosyl-L-homocysteine + H(+)</text>
        <dbReference type="Rhea" id="RHEA:36635"/>
        <dbReference type="Rhea" id="RHEA-COMP:10378"/>
        <dbReference type="Rhea" id="RHEA-COMP:10379"/>
        <dbReference type="ChEBI" id="CHEBI:15378"/>
        <dbReference type="ChEBI" id="CHEBI:57856"/>
        <dbReference type="ChEBI" id="CHEBI:59789"/>
        <dbReference type="ChEBI" id="CHEBI:73543"/>
        <dbReference type="ChEBI" id="CHEBI:73550"/>
        <dbReference type="EC" id="2.1.1.282"/>
    </reaction>
</comment>
<dbReference type="EMBL" id="CM007654">
    <property type="protein sequence ID" value="ONI09963.1"/>
    <property type="molecule type" value="Genomic_DNA"/>
</dbReference>
<reference evidence="19 20" key="1">
    <citation type="journal article" date="2013" name="Nat. Genet.">
        <title>The high-quality draft genome of peach (Prunus persica) identifies unique patterns of genetic diversity, domestication and genome evolution.</title>
        <authorList>
            <consortium name="International Peach Genome Initiative"/>
            <person name="Verde I."/>
            <person name="Abbott A.G."/>
            <person name="Scalabrin S."/>
            <person name="Jung S."/>
            <person name="Shu S."/>
            <person name="Marroni F."/>
            <person name="Zhebentyayeva T."/>
            <person name="Dettori M.T."/>
            <person name="Grimwood J."/>
            <person name="Cattonaro F."/>
            <person name="Zuccolo A."/>
            <person name="Rossini L."/>
            <person name="Jenkins J."/>
            <person name="Vendramin E."/>
            <person name="Meisel L.A."/>
            <person name="Decroocq V."/>
            <person name="Sosinski B."/>
            <person name="Prochnik S."/>
            <person name="Mitros T."/>
            <person name="Policriti A."/>
            <person name="Cipriani G."/>
            <person name="Dondini L."/>
            <person name="Ficklin S."/>
            <person name="Goodstein D.M."/>
            <person name="Xuan P."/>
            <person name="Del Fabbro C."/>
            <person name="Aramini V."/>
            <person name="Copetti D."/>
            <person name="Gonzalez S."/>
            <person name="Horner D.S."/>
            <person name="Falchi R."/>
            <person name="Lucas S."/>
            <person name="Mica E."/>
            <person name="Maldonado J."/>
            <person name="Lazzari B."/>
            <person name="Bielenberg D."/>
            <person name="Pirona R."/>
            <person name="Miculan M."/>
            <person name="Barakat A."/>
            <person name="Testolin R."/>
            <person name="Stella A."/>
            <person name="Tartarini S."/>
            <person name="Tonutti P."/>
            <person name="Arus P."/>
            <person name="Orellana A."/>
            <person name="Wells C."/>
            <person name="Main D."/>
            <person name="Vizzotto G."/>
            <person name="Silva H."/>
            <person name="Salamini F."/>
            <person name="Schmutz J."/>
            <person name="Morgante M."/>
            <person name="Rokhsar D.S."/>
        </authorList>
    </citation>
    <scope>NUCLEOTIDE SEQUENCE [LARGE SCALE GENOMIC DNA]</scope>
    <source>
        <strain evidence="20">cv. Nemared</strain>
    </source>
</reference>
<comment type="pathway">
    <text evidence="1">tRNA modification; wybutosine-tRNA(Phe) biosynthesis.</text>
</comment>
<evidence type="ECO:0000256" key="17">
    <source>
        <dbReference type="SAM" id="MobiDB-lite"/>
    </source>
</evidence>
<keyword evidence="8" id="KW-0819">tRNA processing</keyword>
<dbReference type="Gene3D" id="3.30.300.110">
    <property type="entry name" value="Met-10+ protein-like domains"/>
    <property type="match status" value="1"/>
</dbReference>
<dbReference type="OMA" id="AVECKDL"/>
<dbReference type="AlphaFoldDB" id="M5X2J6"/>
<dbReference type="Pfam" id="PF02676">
    <property type="entry name" value="TYW3"/>
    <property type="match status" value="1"/>
</dbReference>
<accession>M5X2J6</accession>
<sequence>MEFEKRKAATLASLRSEETDKSPKGTVDAPIIPLLNTLNSHPNYFTTSSCSGRISILSQPTHSKLKTKKKALGGTWLFITHDPADPDSVLNRLFRSDSTSKDEQDNQNDLVFRFEPLIIAVECKDLASAQSLVSKAIACGFRESGITNSSKRVIIAIRCSIRLEVPLGSSHEIMVSCEYVRFLVGVANEKMEANRKRTEAFFLALQSESGGFLGPTPANGGTLADGEAELEARDDNAHSDSGSVEVPGCSLSVVEMAISGEPEENLFLWGHSACALEAKNQNGVLVFGGFGGIGRHGRRNHSWLVDPFSGTVKAINVESSPSPRLGHTSSLVGDCVFVIGGRSDPEKILNDVWVLNTSKKEWKFLECSGDVFPPRHRHAAAVVGSKIYVFGGLNNDTITSSLHVLDTDNLQWKELFVSGEHPCARHSHSMVACGSQLYIFGGYNGEQTLGDLYVYNIQTCKWKKEKAAGRSPHARFSHSMFVYRNYLGVIGGCPVRQHCQELAILDLKQSVWRHAKLESTSEDLFVRSTANIVGDDLVMIGGGASCYAFGTKFSKPVKINLLPLMSIDNNIKPVVRERDAHRYEMVNSEKSGRFQDPQAEDAQSLTEALDLNFESDFPGENGIGHQVESYWILQLERKYAKVGKDILKKFGWLDLGRKVYSRKGGLHICFPVNGKFSGVFKENKRPLTDLSEGESDHFVKPVIGEECLLNAVTCSKALDILKECGATKLADEVLEVRRAAKSPLKVMNEAVGSLIKDKGLPEELLEELPARWEQLGDIVVLPATSFKNPLWDSMREELWPVIAKSVNAHRLARQGRVASNGTRDSTLEILLGDNGWVDHRENGILYSFDATKCMFSWGNLSEKLRVASLNCRDEIVVDLFAGIGYFVLPFLVRANAKLVYACEWNPHAVEALRRNLQANSVSDRCIILEGDNRTVAPKGVADRVCLGLIPTSAGSWVTAVRALRSEGGMLHVHGNVKDSEESLWTKHVSESVGEIAKSEGHCWEVSIEHLERVKWYAPHIRHLVADVRCRQSQRWPN</sequence>
<dbReference type="InterPro" id="IPR015915">
    <property type="entry name" value="Kelch-typ_b-propeller"/>
</dbReference>
<evidence type="ECO:0000256" key="2">
    <source>
        <dbReference type="ARBA" id="ARBA00012265"/>
    </source>
</evidence>
<dbReference type="Pfam" id="PF02475">
    <property type="entry name" value="TRM5-TYW2_MTfase"/>
    <property type="match status" value="1"/>
</dbReference>
<evidence type="ECO:0000256" key="3">
    <source>
        <dbReference type="ARBA" id="ARBA00012750"/>
    </source>
</evidence>
<feature type="domain" description="SAM-dependent methyltransferase TRM5/TYW2-type" evidence="18">
    <location>
        <begin position="772"/>
        <end position="1031"/>
    </location>
</feature>
<dbReference type="InterPro" id="IPR056743">
    <property type="entry name" value="TRM5-TYW2-like_MTfase"/>
</dbReference>
<comment type="similarity">
    <text evidence="14">In the N-terminal section; belongs to the TYW3 family.</text>
</comment>
<gene>
    <name evidence="19" type="ORF">PRUPE_4G021000</name>
</gene>
<dbReference type="HOGENOM" id="CLU_006768_0_0_1"/>
<keyword evidence="5" id="KW-0489">Methyltransferase</keyword>
<proteinExistence type="inferred from homology"/>
<evidence type="ECO:0000313" key="19">
    <source>
        <dbReference type="EMBL" id="ONI09963.1"/>
    </source>
</evidence>